<dbReference type="Proteomes" id="UP001213972">
    <property type="component" value="Chromosome"/>
</dbReference>
<gene>
    <name evidence="3" type="ORF">P0Y48_05290</name>
</gene>
<evidence type="ECO:0000313" key="4">
    <source>
        <dbReference type="Proteomes" id="UP001213972"/>
    </source>
</evidence>
<evidence type="ECO:0000256" key="1">
    <source>
        <dbReference type="SAM" id="MobiDB-lite"/>
    </source>
</evidence>
<keyword evidence="2" id="KW-0732">Signal</keyword>
<protein>
    <recommendedName>
        <fullName evidence="5">Nitrate ABC transporter substrate-binding protein</fullName>
    </recommendedName>
</protein>
<proteinExistence type="predicted"/>
<dbReference type="PROSITE" id="PS51257">
    <property type="entry name" value="PROKAR_LIPOPROTEIN"/>
    <property type="match status" value="1"/>
</dbReference>
<dbReference type="AlphaFoldDB" id="A0AAJ5W2I6"/>
<organism evidence="3 4">
    <name type="scientific">Candidatus Microbacterium phytovorans</name>
    <dbReference type="NCBI Taxonomy" id="3121374"/>
    <lineage>
        <taxon>Bacteria</taxon>
        <taxon>Bacillati</taxon>
        <taxon>Actinomycetota</taxon>
        <taxon>Actinomycetes</taxon>
        <taxon>Micrococcales</taxon>
        <taxon>Microbacteriaceae</taxon>
        <taxon>Microbacterium</taxon>
    </lineage>
</organism>
<dbReference type="EMBL" id="CP119321">
    <property type="protein sequence ID" value="WEK14619.1"/>
    <property type="molecule type" value="Genomic_DNA"/>
</dbReference>
<evidence type="ECO:0008006" key="5">
    <source>
        <dbReference type="Google" id="ProtNLM"/>
    </source>
</evidence>
<feature type="signal peptide" evidence="2">
    <location>
        <begin position="1"/>
        <end position="22"/>
    </location>
</feature>
<feature type="region of interest" description="Disordered" evidence="1">
    <location>
        <begin position="29"/>
        <end position="62"/>
    </location>
</feature>
<feature type="chain" id="PRO_5042480120" description="Nitrate ABC transporter substrate-binding protein" evidence="2">
    <location>
        <begin position="23"/>
        <end position="199"/>
    </location>
</feature>
<reference evidence="3" key="1">
    <citation type="submission" date="2023-03" db="EMBL/GenBank/DDBJ databases">
        <title>Andean soil-derived lignocellulolytic bacterial consortium as a source of novel taxa and putative plastic-active enzymes.</title>
        <authorList>
            <person name="Diaz-Garcia L."/>
            <person name="Chuvochina M."/>
            <person name="Feuerriegel G."/>
            <person name="Bunk B."/>
            <person name="Sproer C."/>
            <person name="Streit W.R."/>
            <person name="Rodriguez L.M."/>
            <person name="Overmann J."/>
            <person name="Jimenez D.J."/>
        </authorList>
    </citation>
    <scope>NUCLEOTIDE SEQUENCE</scope>
    <source>
        <strain evidence="3">MAG 4610</strain>
    </source>
</reference>
<sequence length="199" mass="20669">MTVRRSPRLALTTLLALTVAFAAAGCAPTPSGTPADPGAQPSAPAGPTEPGSTPTPTVTVPAVDPADVTCENLIGADLVEELTEQGWTPREDPFIIGDLELADGTSCTWGDFEQATGDDLLLFGWSPITADEASSAQAALESEGWLREEGAEGVYLTEDPSQAIAVDEDGYGMTYLFGDGWVTVSDTKQGLILIERPGA</sequence>
<accession>A0AAJ5W2I6</accession>
<feature type="compositionally biased region" description="Low complexity" evidence="1">
    <location>
        <begin position="43"/>
        <end position="62"/>
    </location>
</feature>
<name>A0AAJ5W2I6_9MICO</name>
<evidence type="ECO:0000256" key="2">
    <source>
        <dbReference type="SAM" id="SignalP"/>
    </source>
</evidence>
<evidence type="ECO:0000313" key="3">
    <source>
        <dbReference type="EMBL" id="WEK14619.1"/>
    </source>
</evidence>